<dbReference type="InParanoid" id="A0A409XL43"/>
<keyword evidence="1" id="KW-0812">Transmembrane</keyword>
<dbReference type="EMBL" id="NHYD01001330">
    <property type="protein sequence ID" value="PPQ91515.1"/>
    <property type="molecule type" value="Genomic_DNA"/>
</dbReference>
<feature type="transmembrane region" description="Helical" evidence="1">
    <location>
        <begin position="12"/>
        <end position="34"/>
    </location>
</feature>
<comment type="caution">
    <text evidence="2">The sequence shown here is derived from an EMBL/GenBank/DDBJ whole genome shotgun (WGS) entry which is preliminary data.</text>
</comment>
<feature type="transmembrane region" description="Helical" evidence="1">
    <location>
        <begin position="54"/>
        <end position="75"/>
    </location>
</feature>
<dbReference type="Proteomes" id="UP000283269">
    <property type="component" value="Unassembled WGS sequence"/>
</dbReference>
<evidence type="ECO:0008006" key="4">
    <source>
        <dbReference type="Google" id="ProtNLM"/>
    </source>
</evidence>
<dbReference type="OrthoDB" id="3038148at2759"/>
<keyword evidence="1" id="KW-1133">Transmembrane helix</keyword>
<evidence type="ECO:0000313" key="2">
    <source>
        <dbReference type="EMBL" id="PPQ91515.1"/>
    </source>
</evidence>
<protein>
    <recommendedName>
        <fullName evidence="4">THH1/TOM1/TOM3 domain-containing protein</fullName>
    </recommendedName>
</protein>
<feature type="transmembrane region" description="Helical" evidence="1">
    <location>
        <begin position="87"/>
        <end position="112"/>
    </location>
</feature>
<proteinExistence type="predicted"/>
<gene>
    <name evidence="2" type="ORF">CVT25_008902</name>
</gene>
<sequence length="302" mass="33234">MNQRIILSAISALYLFCFSLLIVQWYLLSLSVVIDGDTREDMFYSILGGGPQWISTLNQTLFYCPIILSDGLLIWRCYHVWGQSYRVVTVPLIFFVGEVGLFLSTTIFAILHSQQSATEAITDVFNVIAGVSMLTSLCTTVITTFLIWYRIHSAFRSKSSPLSKKLFSHIVVLVIESAAVYSLILFLNAITTVVPSFTLIGSLAEEVNYYMQILLIISAGMSPTILVARVALTAPNDTVVSNVTRITGSKLELEFQKSSYYANSIGGDFSASIYSSYPLPTPVTDVKVSGADVTLTSGDYQV</sequence>
<feature type="transmembrane region" description="Helical" evidence="1">
    <location>
        <begin position="124"/>
        <end position="149"/>
    </location>
</feature>
<evidence type="ECO:0000313" key="3">
    <source>
        <dbReference type="Proteomes" id="UP000283269"/>
    </source>
</evidence>
<feature type="transmembrane region" description="Helical" evidence="1">
    <location>
        <begin position="210"/>
        <end position="232"/>
    </location>
</feature>
<organism evidence="2 3">
    <name type="scientific">Psilocybe cyanescens</name>
    <dbReference type="NCBI Taxonomy" id="93625"/>
    <lineage>
        <taxon>Eukaryota</taxon>
        <taxon>Fungi</taxon>
        <taxon>Dikarya</taxon>
        <taxon>Basidiomycota</taxon>
        <taxon>Agaricomycotina</taxon>
        <taxon>Agaricomycetes</taxon>
        <taxon>Agaricomycetidae</taxon>
        <taxon>Agaricales</taxon>
        <taxon>Agaricineae</taxon>
        <taxon>Strophariaceae</taxon>
        <taxon>Psilocybe</taxon>
    </lineage>
</organism>
<dbReference type="AlphaFoldDB" id="A0A409XL43"/>
<keyword evidence="1" id="KW-0472">Membrane</keyword>
<name>A0A409XL43_PSICY</name>
<feature type="transmembrane region" description="Helical" evidence="1">
    <location>
        <begin position="170"/>
        <end position="190"/>
    </location>
</feature>
<reference evidence="2 3" key="1">
    <citation type="journal article" date="2018" name="Evol. Lett.">
        <title>Horizontal gene cluster transfer increased hallucinogenic mushroom diversity.</title>
        <authorList>
            <person name="Reynolds H.T."/>
            <person name="Vijayakumar V."/>
            <person name="Gluck-Thaler E."/>
            <person name="Korotkin H.B."/>
            <person name="Matheny P.B."/>
            <person name="Slot J.C."/>
        </authorList>
    </citation>
    <scope>NUCLEOTIDE SEQUENCE [LARGE SCALE GENOMIC DNA]</scope>
    <source>
        <strain evidence="2 3">2631</strain>
    </source>
</reference>
<keyword evidence="3" id="KW-1185">Reference proteome</keyword>
<evidence type="ECO:0000256" key="1">
    <source>
        <dbReference type="SAM" id="Phobius"/>
    </source>
</evidence>
<accession>A0A409XL43</accession>